<reference evidence="12 13" key="1">
    <citation type="submission" date="2020-08" db="EMBL/GenBank/DDBJ databases">
        <title>Genomic Encyclopedia of Type Strains, Phase IV (KMG-IV): sequencing the most valuable type-strain genomes for metagenomic binning, comparative biology and taxonomic classification.</title>
        <authorList>
            <person name="Goeker M."/>
        </authorList>
    </citation>
    <scope>NUCLEOTIDE SEQUENCE [LARGE SCALE GENOMIC DNA]</scope>
    <source>
        <strain evidence="12 13">DSM 11805</strain>
    </source>
</reference>
<dbReference type="PANTHER" id="PTHR30040:SF2">
    <property type="entry name" value="FAD:PROTEIN FMN TRANSFERASE"/>
    <property type="match status" value="1"/>
</dbReference>
<protein>
    <recommendedName>
        <fullName evidence="2 10">FAD:protein FMN transferase</fullName>
        <ecNumber evidence="1 10">2.7.1.180</ecNumber>
    </recommendedName>
    <alternativeName>
        <fullName evidence="8 10">Flavin transferase</fullName>
    </alternativeName>
</protein>
<keyword evidence="4 10" id="KW-0808">Transferase</keyword>
<evidence type="ECO:0000256" key="6">
    <source>
        <dbReference type="ARBA" id="ARBA00022827"/>
    </source>
</evidence>
<keyword evidence="3 10" id="KW-0285">Flavoprotein</keyword>
<organism evidence="12 13">
    <name type="scientific">Gracilibacillus halotolerans</name>
    <dbReference type="NCBI Taxonomy" id="74386"/>
    <lineage>
        <taxon>Bacteria</taxon>
        <taxon>Bacillati</taxon>
        <taxon>Bacillota</taxon>
        <taxon>Bacilli</taxon>
        <taxon>Bacillales</taxon>
        <taxon>Bacillaceae</taxon>
        <taxon>Gracilibacillus</taxon>
    </lineage>
</organism>
<name>A0A841RK60_9BACI</name>
<evidence type="ECO:0000256" key="5">
    <source>
        <dbReference type="ARBA" id="ARBA00022723"/>
    </source>
</evidence>
<evidence type="ECO:0000256" key="9">
    <source>
        <dbReference type="ARBA" id="ARBA00048540"/>
    </source>
</evidence>
<dbReference type="RefSeq" id="WP_184245487.1">
    <property type="nucleotide sequence ID" value="NZ_BAAACU010000058.1"/>
</dbReference>
<keyword evidence="5 10" id="KW-0479">Metal-binding</keyword>
<gene>
    <name evidence="12" type="ORF">GGQ92_001135</name>
</gene>
<accession>A0A841RK60</accession>
<comment type="catalytic activity">
    <reaction evidence="9 10">
        <text>L-threonyl-[protein] + FAD = FMN-L-threonyl-[protein] + AMP + H(+)</text>
        <dbReference type="Rhea" id="RHEA:36847"/>
        <dbReference type="Rhea" id="RHEA-COMP:11060"/>
        <dbReference type="Rhea" id="RHEA-COMP:11061"/>
        <dbReference type="ChEBI" id="CHEBI:15378"/>
        <dbReference type="ChEBI" id="CHEBI:30013"/>
        <dbReference type="ChEBI" id="CHEBI:57692"/>
        <dbReference type="ChEBI" id="CHEBI:74257"/>
        <dbReference type="ChEBI" id="CHEBI:456215"/>
        <dbReference type="EC" id="2.7.1.180"/>
    </reaction>
</comment>
<evidence type="ECO:0000256" key="4">
    <source>
        <dbReference type="ARBA" id="ARBA00022679"/>
    </source>
</evidence>
<keyword evidence="6 10" id="KW-0274">FAD</keyword>
<sequence length="307" mass="34534">MKQKSKSVRLMGTIIDLIIEHESPETIMEEVTHQLKEYEQRFSANDSSSELMAVNKNAGIRPVAVHPQLYHLIKIGKQHSCNLASNLNIAIGPLVQSWRIGFDDANVPPDDTIKTMLKKTNPENISLDDEKQTVFLKEKGMAIDLGSLAKGYIADLVKEYLMNINVASALINLGGNIVALGPFQNSVKRYWNIGIQNPTLPRQNHLAMLKINNQSVVTSGIYERTLETEGETYHHILDPHTGYPITTDVVSLTIRSNQSLDGEIWTTRLFGKSTDEIIDTLNQLEGMEGLVITKDEKIRHTHYMFKE</sequence>
<dbReference type="EC" id="2.7.1.180" evidence="1 10"/>
<dbReference type="GO" id="GO:0046872">
    <property type="term" value="F:metal ion binding"/>
    <property type="evidence" value="ECO:0007669"/>
    <property type="project" value="UniProtKB-UniRule"/>
</dbReference>
<dbReference type="GO" id="GO:0016740">
    <property type="term" value="F:transferase activity"/>
    <property type="evidence" value="ECO:0007669"/>
    <property type="project" value="UniProtKB-UniRule"/>
</dbReference>
<dbReference type="Gene3D" id="3.10.520.10">
    <property type="entry name" value="ApbE-like domains"/>
    <property type="match status" value="1"/>
</dbReference>
<dbReference type="InterPro" id="IPR024932">
    <property type="entry name" value="ApbE"/>
</dbReference>
<comment type="similarity">
    <text evidence="10">Belongs to the ApbE family.</text>
</comment>
<evidence type="ECO:0000256" key="7">
    <source>
        <dbReference type="ARBA" id="ARBA00022842"/>
    </source>
</evidence>
<keyword evidence="7 10" id="KW-0460">Magnesium</keyword>
<comment type="cofactor">
    <cofactor evidence="11">
        <name>Mg(2+)</name>
        <dbReference type="ChEBI" id="CHEBI:18420"/>
    </cofactor>
    <cofactor evidence="11">
        <name>Mn(2+)</name>
        <dbReference type="ChEBI" id="CHEBI:29035"/>
    </cofactor>
    <text evidence="11">Magnesium. Can also use manganese.</text>
</comment>
<evidence type="ECO:0000256" key="1">
    <source>
        <dbReference type="ARBA" id="ARBA00011955"/>
    </source>
</evidence>
<dbReference type="Pfam" id="PF02424">
    <property type="entry name" value="ApbE"/>
    <property type="match status" value="1"/>
</dbReference>
<evidence type="ECO:0000256" key="10">
    <source>
        <dbReference type="PIRNR" id="PIRNR006268"/>
    </source>
</evidence>
<dbReference type="PIRSF" id="PIRSF006268">
    <property type="entry name" value="ApbE"/>
    <property type="match status" value="1"/>
</dbReference>
<feature type="binding site" evidence="11">
    <location>
        <position position="147"/>
    </location>
    <ligand>
        <name>Mg(2+)</name>
        <dbReference type="ChEBI" id="CHEBI:18420"/>
    </ligand>
</feature>
<dbReference type="AlphaFoldDB" id="A0A841RK60"/>
<evidence type="ECO:0000313" key="12">
    <source>
        <dbReference type="EMBL" id="MBB6512352.1"/>
    </source>
</evidence>
<evidence type="ECO:0000256" key="3">
    <source>
        <dbReference type="ARBA" id="ARBA00022630"/>
    </source>
</evidence>
<evidence type="ECO:0000256" key="2">
    <source>
        <dbReference type="ARBA" id="ARBA00016337"/>
    </source>
</evidence>
<comment type="caution">
    <text evidence="12">The sequence shown here is derived from an EMBL/GenBank/DDBJ whole genome shotgun (WGS) entry which is preliminary data.</text>
</comment>
<feature type="binding site" evidence="11">
    <location>
        <position position="267"/>
    </location>
    <ligand>
        <name>Mg(2+)</name>
        <dbReference type="ChEBI" id="CHEBI:18420"/>
    </ligand>
</feature>
<evidence type="ECO:0000256" key="11">
    <source>
        <dbReference type="PIRSR" id="PIRSR006268-2"/>
    </source>
</evidence>
<dbReference type="InterPro" id="IPR003374">
    <property type="entry name" value="ApbE-like_sf"/>
</dbReference>
<keyword evidence="12" id="KW-0449">Lipoprotein</keyword>
<evidence type="ECO:0000256" key="8">
    <source>
        <dbReference type="ARBA" id="ARBA00031306"/>
    </source>
</evidence>
<evidence type="ECO:0000313" key="13">
    <source>
        <dbReference type="Proteomes" id="UP000572212"/>
    </source>
</evidence>
<proteinExistence type="inferred from homology"/>
<dbReference type="SUPFAM" id="SSF143631">
    <property type="entry name" value="ApbE-like"/>
    <property type="match status" value="1"/>
</dbReference>
<dbReference type="Proteomes" id="UP000572212">
    <property type="component" value="Unassembled WGS sequence"/>
</dbReference>
<keyword evidence="13" id="KW-1185">Reference proteome</keyword>
<dbReference type="EMBL" id="JACHON010000003">
    <property type="protein sequence ID" value="MBB6512352.1"/>
    <property type="molecule type" value="Genomic_DNA"/>
</dbReference>
<dbReference type="PANTHER" id="PTHR30040">
    <property type="entry name" value="THIAMINE BIOSYNTHESIS LIPOPROTEIN APBE"/>
    <property type="match status" value="1"/>
</dbReference>